<dbReference type="OrthoDB" id="191139at2759"/>
<name>A0A9P5Z358_9AGAR</name>
<keyword evidence="5" id="KW-1185">Reference proteome</keyword>
<evidence type="ECO:0000256" key="2">
    <source>
        <dbReference type="ARBA" id="ARBA00022857"/>
    </source>
</evidence>
<dbReference type="GO" id="GO:0016491">
    <property type="term" value="F:oxidoreductase activity"/>
    <property type="evidence" value="ECO:0007669"/>
    <property type="project" value="UniProtKB-KW"/>
</dbReference>
<keyword evidence="3" id="KW-0560">Oxidoreductase</keyword>
<dbReference type="SUPFAM" id="SSF51735">
    <property type="entry name" value="NAD(P)-binding Rossmann-fold domains"/>
    <property type="match status" value="1"/>
</dbReference>
<evidence type="ECO:0000256" key="1">
    <source>
        <dbReference type="ARBA" id="ARBA00006484"/>
    </source>
</evidence>
<dbReference type="InterPro" id="IPR036291">
    <property type="entry name" value="NAD(P)-bd_dom_sf"/>
</dbReference>
<dbReference type="AlphaFoldDB" id="A0A9P5Z358"/>
<dbReference type="Proteomes" id="UP000807469">
    <property type="component" value="Unassembled WGS sequence"/>
</dbReference>
<protein>
    <submittedName>
        <fullName evidence="4">NAD(P)-binding protein</fullName>
    </submittedName>
</protein>
<accession>A0A9P5Z358</accession>
<evidence type="ECO:0000256" key="3">
    <source>
        <dbReference type="ARBA" id="ARBA00023002"/>
    </source>
</evidence>
<dbReference type="EMBL" id="MU155205">
    <property type="protein sequence ID" value="KAF9479833.1"/>
    <property type="molecule type" value="Genomic_DNA"/>
</dbReference>
<dbReference type="InterPro" id="IPR002347">
    <property type="entry name" value="SDR_fam"/>
</dbReference>
<sequence length="332" mass="36467">MAGLVTLDVTAPAITMGLVQSMYDESLPPRSSFSTKDIPDLSGKVIIVTGANTGIGKETARALLVHNAKVYIACRHPEKAAQTIKDLKKDTEKEALFLKLDLGNLKSVKVAAEEFIAKEKELHVLFNNAGVMTPPISQLTAQGYDLQFGTNVLGHFYFTKLLIPLLLAGTKSSPDGKARIVNTSSSASIWTDKIDFNTLSDTAARKRKGPYALYFQSKLGNVLVSNEYARRYGNQGIVSTSLNPGNIQSELVRYMNPVALFFAKFALWETRYGALTQLWAGTSPEGAELNGEYLIPWARVGTGNKIAQDLKLREDVWNWLEEQIAKSESTSM</sequence>
<keyword evidence="2" id="KW-0521">NADP</keyword>
<comment type="similarity">
    <text evidence="1">Belongs to the short-chain dehydrogenases/reductases (SDR) family.</text>
</comment>
<evidence type="ECO:0000313" key="5">
    <source>
        <dbReference type="Proteomes" id="UP000807469"/>
    </source>
</evidence>
<dbReference type="Gene3D" id="3.40.50.720">
    <property type="entry name" value="NAD(P)-binding Rossmann-like Domain"/>
    <property type="match status" value="1"/>
</dbReference>
<dbReference type="PANTHER" id="PTHR24320:SF282">
    <property type="entry name" value="WW DOMAIN-CONTAINING OXIDOREDUCTASE"/>
    <property type="match status" value="1"/>
</dbReference>
<evidence type="ECO:0000313" key="4">
    <source>
        <dbReference type="EMBL" id="KAF9479833.1"/>
    </source>
</evidence>
<dbReference type="PRINTS" id="PR00081">
    <property type="entry name" value="GDHRDH"/>
</dbReference>
<dbReference type="PANTHER" id="PTHR24320">
    <property type="entry name" value="RETINOL DEHYDROGENASE"/>
    <property type="match status" value="1"/>
</dbReference>
<organism evidence="4 5">
    <name type="scientific">Pholiota conissans</name>
    <dbReference type="NCBI Taxonomy" id="109636"/>
    <lineage>
        <taxon>Eukaryota</taxon>
        <taxon>Fungi</taxon>
        <taxon>Dikarya</taxon>
        <taxon>Basidiomycota</taxon>
        <taxon>Agaricomycotina</taxon>
        <taxon>Agaricomycetes</taxon>
        <taxon>Agaricomycetidae</taxon>
        <taxon>Agaricales</taxon>
        <taxon>Agaricineae</taxon>
        <taxon>Strophariaceae</taxon>
        <taxon>Pholiota</taxon>
    </lineage>
</organism>
<gene>
    <name evidence="4" type="ORF">BDN70DRAFT_857888</name>
</gene>
<proteinExistence type="inferred from homology"/>
<comment type="caution">
    <text evidence="4">The sequence shown here is derived from an EMBL/GenBank/DDBJ whole genome shotgun (WGS) entry which is preliminary data.</text>
</comment>
<dbReference type="Pfam" id="PF00106">
    <property type="entry name" value="adh_short"/>
    <property type="match status" value="1"/>
</dbReference>
<reference evidence="4" key="1">
    <citation type="submission" date="2020-11" db="EMBL/GenBank/DDBJ databases">
        <authorList>
            <consortium name="DOE Joint Genome Institute"/>
            <person name="Ahrendt S."/>
            <person name="Riley R."/>
            <person name="Andreopoulos W."/>
            <person name="Labutti K."/>
            <person name="Pangilinan J."/>
            <person name="Ruiz-Duenas F.J."/>
            <person name="Barrasa J.M."/>
            <person name="Sanchez-Garcia M."/>
            <person name="Camarero S."/>
            <person name="Miyauchi S."/>
            <person name="Serrano A."/>
            <person name="Linde D."/>
            <person name="Babiker R."/>
            <person name="Drula E."/>
            <person name="Ayuso-Fernandez I."/>
            <person name="Pacheco R."/>
            <person name="Padilla G."/>
            <person name="Ferreira P."/>
            <person name="Barriuso J."/>
            <person name="Kellner H."/>
            <person name="Castanera R."/>
            <person name="Alfaro M."/>
            <person name="Ramirez L."/>
            <person name="Pisabarro A.G."/>
            <person name="Kuo A."/>
            <person name="Tritt A."/>
            <person name="Lipzen A."/>
            <person name="He G."/>
            <person name="Yan M."/>
            <person name="Ng V."/>
            <person name="Cullen D."/>
            <person name="Martin F."/>
            <person name="Rosso M.-N."/>
            <person name="Henrissat B."/>
            <person name="Hibbett D."/>
            <person name="Martinez A.T."/>
            <person name="Grigoriev I.V."/>
        </authorList>
    </citation>
    <scope>NUCLEOTIDE SEQUENCE</scope>
    <source>
        <strain evidence="4">CIRM-BRFM 674</strain>
    </source>
</reference>